<dbReference type="AlphaFoldDB" id="A0A1V4SSX3"/>
<evidence type="ECO:0000313" key="2">
    <source>
        <dbReference type="EMBL" id="OPX46952.1"/>
    </source>
</evidence>
<dbReference type="InterPro" id="IPR006675">
    <property type="entry name" value="HDIG_dom"/>
</dbReference>
<dbReference type="SUPFAM" id="SSF109604">
    <property type="entry name" value="HD-domain/PDEase-like"/>
    <property type="match status" value="1"/>
</dbReference>
<name>A0A1V4SSX3_9CLOT</name>
<dbReference type="InterPro" id="IPR006674">
    <property type="entry name" value="HD_domain"/>
</dbReference>
<gene>
    <name evidence="2" type="ORF">CLTHE_21850</name>
</gene>
<proteinExistence type="predicted"/>
<dbReference type="RefSeq" id="WP_080023440.1">
    <property type="nucleotide sequence ID" value="NZ_LTAY01000059.1"/>
</dbReference>
<evidence type="ECO:0000313" key="3">
    <source>
        <dbReference type="Proteomes" id="UP000191448"/>
    </source>
</evidence>
<dbReference type="NCBIfam" id="TIGR00277">
    <property type="entry name" value="HDIG"/>
    <property type="match status" value="1"/>
</dbReference>
<sequence length="182" mass="21612">MYRVKQFIWAITGAVKRVDYELVEKYLDKEEMLIFKKLKKSEQHHCIRVCNDAIQMLKDHNKKLEMKISNKIQEETTVSINQYKLGKIALLHDVGKSIFPITIIDKSIIVILDKLTKGRLRNYDKYEKVSSYYNHPIRGVKILSQLKKYDNEFLDIIGNHHKILNENDNLYLRIIKKCDDMN</sequence>
<reference evidence="2 3" key="1">
    <citation type="submission" date="2016-02" db="EMBL/GenBank/DDBJ databases">
        <title>Genome sequence of Clostridium thermobutyricum DSM 4928.</title>
        <authorList>
            <person name="Poehlein A."/>
            <person name="Daniel R."/>
        </authorList>
    </citation>
    <scope>NUCLEOTIDE SEQUENCE [LARGE SCALE GENOMIC DNA]</scope>
    <source>
        <strain evidence="2 3">DSM 4928</strain>
    </source>
</reference>
<evidence type="ECO:0000259" key="1">
    <source>
        <dbReference type="Pfam" id="PF01966"/>
    </source>
</evidence>
<dbReference type="EMBL" id="LTAY01000059">
    <property type="protein sequence ID" value="OPX46952.1"/>
    <property type="molecule type" value="Genomic_DNA"/>
</dbReference>
<dbReference type="Gene3D" id="1.10.3210.10">
    <property type="entry name" value="Hypothetical protein af1432"/>
    <property type="match status" value="1"/>
</dbReference>
<feature type="domain" description="HD" evidence="1">
    <location>
        <begin position="45"/>
        <end position="180"/>
    </location>
</feature>
<dbReference type="Pfam" id="PF01966">
    <property type="entry name" value="HD"/>
    <property type="match status" value="1"/>
</dbReference>
<organism evidence="2 3">
    <name type="scientific">Clostridium thermobutyricum DSM 4928</name>
    <dbReference type="NCBI Taxonomy" id="1121339"/>
    <lineage>
        <taxon>Bacteria</taxon>
        <taxon>Bacillati</taxon>
        <taxon>Bacillota</taxon>
        <taxon>Clostridia</taxon>
        <taxon>Eubacteriales</taxon>
        <taxon>Clostridiaceae</taxon>
        <taxon>Clostridium</taxon>
    </lineage>
</organism>
<comment type="caution">
    <text evidence="2">The sequence shown here is derived from an EMBL/GenBank/DDBJ whole genome shotgun (WGS) entry which is preliminary data.</text>
</comment>
<dbReference type="OrthoDB" id="68032at2"/>
<dbReference type="Proteomes" id="UP000191448">
    <property type="component" value="Unassembled WGS sequence"/>
</dbReference>
<accession>A0A1V4SSX3</accession>
<protein>
    <submittedName>
        <fullName evidence="2">HD domain protein</fullName>
    </submittedName>
</protein>